<evidence type="ECO:0000256" key="3">
    <source>
        <dbReference type="ARBA" id="ARBA00023125"/>
    </source>
</evidence>
<dbReference type="InterPro" id="IPR051212">
    <property type="entry name" value="Type-I_RE_S_subunit"/>
</dbReference>
<dbReference type="GO" id="GO:0003677">
    <property type="term" value="F:DNA binding"/>
    <property type="evidence" value="ECO:0007669"/>
    <property type="project" value="UniProtKB-KW"/>
</dbReference>
<sequence length="421" mass="46592">MTTISDPLEGKWPNAKLGHVARVSTGSADLQDEVIEGEYPFYVRSSFVRRHSLYTHDTEAVLTAGDGNVGDIYHHAKGKFAVHQRVYVIEPGPHLTCRYLYYAMHALFLESLQGSTAKSTVESLRRPMLTGFQVPLPPLKEQQRIADYLDRETAEIDALIAEQVGLRELLSERFESDVARVISGKTMSEKDQLDHFFHELPETWRNRSVKSVLKVLTDGAHISPETEGGVYPFVSTRDISSSQIDTDGALLTSPETYRYMVRTGCQPIEGDVLFSKDGTVGTTAVVGQERPFVAASSLVILRPESTAMDSHFLEYALQSNQVRSQAAQRMRGAGLPRISVANVGRLRVPQPPISTQREIVSYLDGHRLEYVAMSRAIADLIALAKERRAALISAAVTGKIDVTEKHKSAAEQLEDGLAEAR</sequence>
<dbReference type="EMBL" id="FUHU01000043">
    <property type="protein sequence ID" value="SJM65396.1"/>
    <property type="molecule type" value="Genomic_DNA"/>
</dbReference>
<dbReference type="Gene3D" id="3.90.220.20">
    <property type="entry name" value="DNA methylase specificity domains"/>
    <property type="match status" value="2"/>
</dbReference>
<dbReference type="AlphaFoldDB" id="A0A1R4GB63"/>
<evidence type="ECO:0000313" key="7">
    <source>
        <dbReference type="Proteomes" id="UP000195787"/>
    </source>
</evidence>
<name>A0A1R4GB63_9MICO</name>
<dbReference type="OrthoDB" id="3197085at2"/>
<keyword evidence="6" id="KW-0378">Hydrolase</keyword>
<dbReference type="GO" id="GO:0009035">
    <property type="term" value="F:type I site-specific deoxyribonuclease activity"/>
    <property type="evidence" value="ECO:0007669"/>
    <property type="project" value="UniProtKB-EC"/>
</dbReference>
<dbReference type="EC" id="3.1.21.3" evidence="6"/>
<evidence type="ECO:0000256" key="4">
    <source>
        <dbReference type="ARBA" id="ARBA00038652"/>
    </source>
</evidence>
<feature type="domain" description="Type I restriction modification DNA specificity" evidence="5">
    <location>
        <begin position="11"/>
        <end position="155"/>
    </location>
</feature>
<dbReference type="GeneID" id="303173630"/>
<proteinExistence type="inferred from homology"/>
<dbReference type="PANTHER" id="PTHR43140">
    <property type="entry name" value="TYPE-1 RESTRICTION ENZYME ECOKI SPECIFICITY PROTEIN"/>
    <property type="match status" value="1"/>
</dbReference>
<keyword evidence="3" id="KW-0238">DNA-binding</keyword>
<comment type="subunit">
    <text evidence="4">The methyltransferase is composed of M and S polypeptides.</text>
</comment>
<evidence type="ECO:0000313" key="6">
    <source>
        <dbReference type="EMBL" id="SJM65396.1"/>
    </source>
</evidence>
<gene>
    <name evidence="6" type="ORF">CZ674_10465</name>
</gene>
<protein>
    <submittedName>
        <fullName evidence="6">Type I restriction-modification system, specificity subunit S</fullName>
        <ecNumber evidence="6">3.1.21.3</ecNumber>
    </submittedName>
</protein>
<feature type="domain" description="Type I restriction modification DNA specificity" evidence="5">
    <location>
        <begin position="201"/>
        <end position="364"/>
    </location>
</feature>
<dbReference type="Proteomes" id="UP000195787">
    <property type="component" value="Unassembled WGS sequence"/>
</dbReference>
<dbReference type="Pfam" id="PF01420">
    <property type="entry name" value="Methylase_S"/>
    <property type="match status" value="2"/>
</dbReference>
<dbReference type="InterPro" id="IPR000055">
    <property type="entry name" value="Restrct_endonuc_typeI_TRD"/>
</dbReference>
<organism evidence="6 7">
    <name type="scientific">Agrococcus casei LMG 22410</name>
    <dbReference type="NCBI Taxonomy" id="1255656"/>
    <lineage>
        <taxon>Bacteria</taxon>
        <taxon>Bacillati</taxon>
        <taxon>Actinomycetota</taxon>
        <taxon>Actinomycetes</taxon>
        <taxon>Micrococcales</taxon>
        <taxon>Microbacteriaceae</taxon>
        <taxon>Agrococcus</taxon>
    </lineage>
</organism>
<dbReference type="PANTHER" id="PTHR43140:SF1">
    <property type="entry name" value="TYPE I RESTRICTION ENZYME ECOKI SPECIFICITY SUBUNIT"/>
    <property type="match status" value="1"/>
</dbReference>
<dbReference type="GO" id="GO:0009307">
    <property type="term" value="P:DNA restriction-modification system"/>
    <property type="evidence" value="ECO:0007669"/>
    <property type="project" value="UniProtKB-KW"/>
</dbReference>
<accession>A0A1R4GB63</accession>
<comment type="similarity">
    <text evidence="1">Belongs to the type-I restriction system S methylase family.</text>
</comment>
<keyword evidence="2" id="KW-0680">Restriction system</keyword>
<dbReference type="RefSeq" id="WP_086992498.1">
    <property type="nucleotide sequence ID" value="NZ_FUHU01000043.1"/>
</dbReference>
<reference evidence="6 7" key="1">
    <citation type="submission" date="2017-02" db="EMBL/GenBank/DDBJ databases">
        <authorList>
            <person name="Peterson S.W."/>
        </authorList>
    </citation>
    <scope>NUCLEOTIDE SEQUENCE [LARGE SCALE GENOMIC DNA]</scope>
    <source>
        <strain evidence="6 7">LMG 22410</strain>
    </source>
</reference>
<dbReference type="SUPFAM" id="SSF116734">
    <property type="entry name" value="DNA methylase specificity domain"/>
    <property type="match status" value="2"/>
</dbReference>
<dbReference type="InterPro" id="IPR044946">
    <property type="entry name" value="Restrct_endonuc_typeI_TRD_sf"/>
</dbReference>
<evidence type="ECO:0000259" key="5">
    <source>
        <dbReference type="Pfam" id="PF01420"/>
    </source>
</evidence>
<evidence type="ECO:0000256" key="1">
    <source>
        <dbReference type="ARBA" id="ARBA00010923"/>
    </source>
</evidence>
<keyword evidence="7" id="KW-1185">Reference proteome</keyword>
<evidence type="ECO:0000256" key="2">
    <source>
        <dbReference type="ARBA" id="ARBA00022747"/>
    </source>
</evidence>